<feature type="domain" description="Auxiliary Activity family 9 catalytic" evidence="16">
    <location>
        <begin position="10"/>
        <end position="130"/>
    </location>
</feature>
<dbReference type="GO" id="GO:0005576">
    <property type="term" value="C:extracellular region"/>
    <property type="evidence" value="ECO:0007669"/>
    <property type="project" value="UniProtKB-SubCell"/>
</dbReference>
<comment type="catalytic activity">
    <reaction evidence="14">
        <text>[(1-&gt;4)-beta-D-glucosyl]n+m + reduced acceptor + O2 = 4-dehydro-beta-D-glucosyl-[(1-&gt;4)-beta-D-glucosyl]n-1 + [(1-&gt;4)-beta-D-glucosyl]m + acceptor + H2O.</text>
        <dbReference type="EC" id="1.14.99.56"/>
    </reaction>
</comment>
<evidence type="ECO:0000256" key="3">
    <source>
        <dbReference type="ARBA" id="ARBA00022525"/>
    </source>
</evidence>
<evidence type="ECO:0000256" key="14">
    <source>
        <dbReference type="ARBA" id="ARBA00045077"/>
    </source>
</evidence>
<dbReference type="EC" id="1.14.99.56" evidence="15"/>
<protein>
    <recommendedName>
        <fullName evidence="15">lytic cellulose monooxygenase (C4-dehydrogenating)</fullName>
        <ecNumber evidence="15">1.14.99.56</ecNumber>
    </recommendedName>
</protein>
<evidence type="ECO:0000256" key="5">
    <source>
        <dbReference type="ARBA" id="ARBA00022729"/>
    </source>
</evidence>
<evidence type="ECO:0000313" key="17">
    <source>
        <dbReference type="EMBL" id="KAF2271294.1"/>
    </source>
</evidence>
<keyword evidence="3" id="KW-0964">Secreted</keyword>
<evidence type="ECO:0000256" key="11">
    <source>
        <dbReference type="ARBA" id="ARBA00023277"/>
    </source>
</evidence>
<evidence type="ECO:0000256" key="7">
    <source>
        <dbReference type="ARBA" id="ARBA00023002"/>
    </source>
</evidence>
<keyword evidence="10" id="KW-1015">Disulfide bond</keyword>
<comment type="subcellular location">
    <subcellularLocation>
        <location evidence="2">Secreted</location>
    </subcellularLocation>
</comment>
<proteinExistence type="inferred from homology"/>
<dbReference type="PANTHER" id="PTHR33353:SF10">
    <property type="entry name" value="ENDO-BETA-1,4-GLUCANASE D"/>
    <property type="match status" value="1"/>
</dbReference>
<evidence type="ECO:0000313" key="18">
    <source>
        <dbReference type="Proteomes" id="UP000800097"/>
    </source>
</evidence>
<sequence length="154" mass="16750">MTVGPEGSSIIGHPGPGMFYLAKAPEGVDLNDWDGDGDWFKIRELGPVKEAKATWEVAPGSNSMNVTIPQTVPPGKYLLRTEHLYLKSGIGQTDYYVSCTHLEIEGPGGGTPGPTVKFPGAYDNWDISIWPPFRIKWETDLSGYKAPGPDVWTG</sequence>
<evidence type="ECO:0000259" key="16">
    <source>
        <dbReference type="Pfam" id="PF03443"/>
    </source>
</evidence>
<name>A0A6A6J4Y1_WESOR</name>
<evidence type="ECO:0000256" key="1">
    <source>
        <dbReference type="ARBA" id="ARBA00001973"/>
    </source>
</evidence>
<evidence type="ECO:0000256" key="12">
    <source>
        <dbReference type="ARBA" id="ARBA00023326"/>
    </source>
</evidence>
<dbReference type="EMBL" id="ML986552">
    <property type="protein sequence ID" value="KAF2271294.1"/>
    <property type="molecule type" value="Genomic_DNA"/>
</dbReference>
<keyword evidence="4" id="KW-0479">Metal-binding</keyword>
<evidence type="ECO:0000256" key="8">
    <source>
        <dbReference type="ARBA" id="ARBA00023008"/>
    </source>
</evidence>
<evidence type="ECO:0000256" key="13">
    <source>
        <dbReference type="ARBA" id="ARBA00044502"/>
    </source>
</evidence>
<comment type="cofactor">
    <cofactor evidence="1">
        <name>Cu(2+)</name>
        <dbReference type="ChEBI" id="CHEBI:29036"/>
    </cofactor>
</comment>
<evidence type="ECO:0000256" key="2">
    <source>
        <dbReference type="ARBA" id="ARBA00004613"/>
    </source>
</evidence>
<keyword evidence="12" id="KW-0624">Polysaccharide degradation</keyword>
<evidence type="ECO:0000256" key="9">
    <source>
        <dbReference type="ARBA" id="ARBA00023033"/>
    </source>
</evidence>
<keyword evidence="11" id="KW-0119">Carbohydrate metabolism</keyword>
<dbReference type="GeneID" id="54549348"/>
<evidence type="ECO:0000256" key="6">
    <source>
        <dbReference type="ARBA" id="ARBA00023001"/>
    </source>
</evidence>
<dbReference type="AlphaFoldDB" id="A0A6A6J4Y1"/>
<dbReference type="PANTHER" id="PTHR33353">
    <property type="entry name" value="PUTATIVE (AFU_ORTHOLOGUE AFUA_1G12560)-RELATED"/>
    <property type="match status" value="1"/>
</dbReference>
<keyword evidence="18" id="KW-1185">Reference proteome</keyword>
<dbReference type="GO" id="GO:0004497">
    <property type="term" value="F:monooxygenase activity"/>
    <property type="evidence" value="ECO:0007669"/>
    <property type="project" value="UniProtKB-KW"/>
</dbReference>
<evidence type="ECO:0000256" key="4">
    <source>
        <dbReference type="ARBA" id="ARBA00022723"/>
    </source>
</evidence>
<dbReference type="OrthoDB" id="6038816at2759"/>
<accession>A0A6A6J4Y1</accession>
<dbReference type="GO" id="GO:0046872">
    <property type="term" value="F:metal ion binding"/>
    <property type="evidence" value="ECO:0007669"/>
    <property type="project" value="UniProtKB-KW"/>
</dbReference>
<evidence type="ECO:0000256" key="15">
    <source>
        <dbReference type="ARBA" id="ARBA00047174"/>
    </source>
</evidence>
<dbReference type="InterPro" id="IPR049892">
    <property type="entry name" value="AA9"/>
</dbReference>
<dbReference type="Proteomes" id="UP000800097">
    <property type="component" value="Unassembled WGS sequence"/>
</dbReference>
<reference evidence="17" key="1">
    <citation type="journal article" date="2020" name="Stud. Mycol.">
        <title>101 Dothideomycetes genomes: a test case for predicting lifestyles and emergence of pathogens.</title>
        <authorList>
            <person name="Haridas S."/>
            <person name="Albert R."/>
            <person name="Binder M."/>
            <person name="Bloem J."/>
            <person name="Labutti K."/>
            <person name="Salamov A."/>
            <person name="Andreopoulos B."/>
            <person name="Baker S."/>
            <person name="Barry K."/>
            <person name="Bills G."/>
            <person name="Bluhm B."/>
            <person name="Cannon C."/>
            <person name="Castanera R."/>
            <person name="Culley D."/>
            <person name="Daum C."/>
            <person name="Ezra D."/>
            <person name="Gonzalez J."/>
            <person name="Henrissat B."/>
            <person name="Kuo A."/>
            <person name="Liang C."/>
            <person name="Lipzen A."/>
            <person name="Lutzoni F."/>
            <person name="Magnuson J."/>
            <person name="Mondo S."/>
            <person name="Nolan M."/>
            <person name="Ohm R."/>
            <person name="Pangilinan J."/>
            <person name="Park H.-J."/>
            <person name="Ramirez L."/>
            <person name="Alfaro M."/>
            <person name="Sun H."/>
            <person name="Tritt A."/>
            <person name="Yoshinaga Y."/>
            <person name="Zwiers L.-H."/>
            <person name="Turgeon B."/>
            <person name="Goodwin S."/>
            <person name="Spatafora J."/>
            <person name="Crous P."/>
            <person name="Grigoriev I."/>
        </authorList>
    </citation>
    <scope>NUCLEOTIDE SEQUENCE</scope>
    <source>
        <strain evidence="17">CBS 379.55</strain>
    </source>
</reference>
<dbReference type="Gene3D" id="2.70.50.70">
    <property type="match status" value="1"/>
</dbReference>
<evidence type="ECO:0000256" key="10">
    <source>
        <dbReference type="ARBA" id="ARBA00023157"/>
    </source>
</evidence>
<comment type="similarity">
    <text evidence="13">Belongs to the polysaccharide monooxygenase AA9 family.</text>
</comment>
<dbReference type="Pfam" id="PF03443">
    <property type="entry name" value="AA9"/>
    <property type="match status" value="1"/>
</dbReference>
<keyword evidence="8" id="KW-0186">Copper</keyword>
<keyword evidence="5" id="KW-0732">Signal</keyword>
<keyword evidence="7" id="KW-0560">Oxidoreductase</keyword>
<organism evidence="17 18">
    <name type="scientific">Westerdykella ornata</name>
    <dbReference type="NCBI Taxonomy" id="318751"/>
    <lineage>
        <taxon>Eukaryota</taxon>
        <taxon>Fungi</taxon>
        <taxon>Dikarya</taxon>
        <taxon>Ascomycota</taxon>
        <taxon>Pezizomycotina</taxon>
        <taxon>Dothideomycetes</taxon>
        <taxon>Pleosporomycetidae</taxon>
        <taxon>Pleosporales</taxon>
        <taxon>Sporormiaceae</taxon>
        <taxon>Westerdykella</taxon>
    </lineage>
</organism>
<gene>
    <name evidence="17" type="ORF">EI97DRAFT_388221</name>
</gene>
<keyword evidence="6" id="KW-0136">Cellulose degradation</keyword>
<keyword evidence="9" id="KW-0503">Monooxygenase</keyword>
<dbReference type="InterPro" id="IPR005103">
    <property type="entry name" value="AA9_LPMO"/>
</dbReference>
<dbReference type="GO" id="GO:0030245">
    <property type="term" value="P:cellulose catabolic process"/>
    <property type="evidence" value="ECO:0007669"/>
    <property type="project" value="UniProtKB-KW"/>
</dbReference>
<dbReference type="RefSeq" id="XP_033648833.1">
    <property type="nucleotide sequence ID" value="XM_033796173.1"/>
</dbReference>